<reference evidence="1 2" key="1">
    <citation type="submission" date="2020-10" db="EMBL/GenBank/DDBJ databases">
        <authorList>
            <person name="Peeters C."/>
        </authorList>
    </citation>
    <scope>NUCLEOTIDE SEQUENCE [LARGE SCALE GENOMIC DNA]</scope>
    <source>
        <strain evidence="1 2">LMG 28140</strain>
    </source>
</reference>
<evidence type="ECO:0000313" key="2">
    <source>
        <dbReference type="Proteomes" id="UP000598032"/>
    </source>
</evidence>
<gene>
    <name evidence="1" type="ORF">LMG28140_01786</name>
</gene>
<keyword evidence="2" id="KW-1185">Reference proteome</keyword>
<accession>A0ABN7HLG0</accession>
<dbReference type="EMBL" id="CAJHCP010000004">
    <property type="protein sequence ID" value="CAD6525975.1"/>
    <property type="molecule type" value="Genomic_DNA"/>
</dbReference>
<protein>
    <submittedName>
        <fullName evidence="1">Uncharacterized protein</fullName>
    </submittedName>
</protein>
<organism evidence="1 2">
    <name type="scientific">Paraburkholderia metrosideri</name>
    <dbReference type="NCBI Taxonomy" id="580937"/>
    <lineage>
        <taxon>Bacteria</taxon>
        <taxon>Pseudomonadati</taxon>
        <taxon>Pseudomonadota</taxon>
        <taxon>Betaproteobacteria</taxon>
        <taxon>Burkholderiales</taxon>
        <taxon>Burkholderiaceae</taxon>
        <taxon>Paraburkholderia</taxon>
    </lineage>
</organism>
<sequence length="346" mass="38560">MLSENVLEELLRATPMREHLVREAWASLTTESRLQIIQTIANQLFGTIPDWLAMLAIDDHAPIVRYWAARSTYIMKPATENASDAFKFLHASTDAERQLYEKAKGDSSELVRICADRGETLSYRTLAGEPQFRRLAFLRSLSTPDVRSFFEWLGRAIDEGVPDAELTECATEFLALPEVLRALERNPDDFPDGGDAYAAGKAIRAGWDVVKLGGPALQRQLAFVLPTRMGLVTIGIDELAAMPSEVVATLPWRTDELREINELVAMMRAHPERFPDEAVKSLTSADNVYLPSGDALVDGRSRNAVDRSRATLDTLIRLKEKVTALASQLELMQQELSSRKGGLFSR</sequence>
<dbReference type="Proteomes" id="UP000598032">
    <property type="component" value="Unassembled WGS sequence"/>
</dbReference>
<evidence type="ECO:0000313" key="1">
    <source>
        <dbReference type="EMBL" id="CAD6525975.1"/>
    </source>
</evidence>
<proteinExistence type="predicted"/>
<dbReference type="RefSeq" id="WP_201641912.1">
    <property type="nucleotide sequence ID" value="NZ_CAJHCP010000004.1"/>
</dbReference>
<comment type="caution">
    <text evidence="1">The sequence shown here is derived from an EMBL/GenBank/DDBJ whole genome shotgun (WGS) entry which is preliminary data.</text>
</comment>
<name>A0ABN7HLG0_9BURK</name>